<protein>
    <submittedName>
        <fullName evidence="2">Uncharacterized protein</fullName>
    </submittedName>
</protein>
<organism evidence="2 3">
    <name type="scientific">Chloebia gouldiae</name>
    <name type="common">Gouldian finch</name>
    <name type="synonym">Erythrura gouldiae</name>
    <dbReference type="NCBI Taxonomy" id="44316"/>
    <lineage>
        <taxon>Eukaryota</taxon>
        <taxon>Metazoa</taxon>
        <taxon>Chordata</taxon>
        <taxon>Craniata</taxon>
        <taxon>Vertebrata</taxon>
        <taxon>Euteleostomi</taxon>
        <taxon>Archelosauria</taxon>
        <taxon>Archosauria</taxon>
        <taxon>Dinosauria</taxon>
        <taxon>Saurischia</taxon>
        <taxon>Theropoda</taxon>
        <taxon>Coelurosauria</taxon>
        <taxon>Aves</taxon>
        <taxon>Neognathae</taxon>
        <taxon>Neoaves</taxon>
        <taxon>Telluraves</taxon>
        <taxon>Australaves</taxon>
        <taxon>Passeriformes</taxon>
        <taxon>Passeroidea</taxon>
        <taxon>Passeridae</taxon>
        <taxon>Chloebia</taxon>
    </lineage>
</organism>
<gene>
    <name evidence="2" type="ORF">DV515_00013677</name>
</gene>
<comment type="caution">
    <text evidence="2">The sequence shown here is derived from an EMBL/GenBank/DDBJ whole genome shotgun (WGS) entry which is preliminary data.</text>
</comment>
<evidence type="ECO:0000313" key="2">
    <source>
        <dbReference type="EMBL" id="RLV92724.1"/>
    </source>
</evidence>
<feature type="region of interest" description="Disordered" evidence="1">
    <location>
        <begin position="14"/>
        <end position="35"/>
    </location>
</feature>
<feature type="region of interest" description="Disordered" evidence="1">
    <location>
        <begin position="63"/>
        <end position="92"/>
    </location>
</feature>
<name>A0A3L8S0P5_CHLGU</name>
<dbReference type="EMBL" id="QUSF01000098">
    <property type="protein sequence ID" value="RLV92724.1"/>
    <property type="molecule type" value="Genomic_DNA"/>
</dbReference>
<feature type="compositionally biased region" description="Polar residues" evidence="1">
    <location>
        <begin position="71"/>
        <end position="80"/>
    </location>
</feature>
<evidence type="ECO:0000313" key="3">
    <source>
        <dbReference type="Proteomes" id="UP000276834"/>
    </source>
</evidence>
<accession>A0A3L8S0P5</accession>
<proteinExistence type="predicted"/>
<sequence>MSCVMDVLTTFGRKERTGPALHPGQRHSKAKELPRQGAVVKWESDKAAETEVKHLTKANYRPAFPSRHYSMPQQRIQSEPNLALKEPKQIQP</sequence>
<dbReference type="Proteomes" id="UP000276834">
    <property type="component" value="Unassembled WGS sequence"/>
</dbReference>
<dbReference type="AlphaFoldDB" id="A0A3L8S0P5"/>
<keyword evidence="3" id="KW-1185">Reference proteome</keyword>
<evidence type="ECO:0000256" key="1">
    <source>
        <dbReference type="SAM" id="MobiDB-lite"/>
    </source>
</evidence>
<reference evidence="2 3" key="1">
    <citation type="journal article" date="2018" name="Proc. R. Soc. B">
        <title>A non-coding region near Follistatin controls head colour polymorphism in the Gouldian finch.</title>
        <authorList>
            <person name="Toomey M.B."/>
            <person name="Marques C.I."/>
            <person name="Andrade P."/>
            <person name="Araujo P.M."/>
            <person name="Sabatino S."/>
            <person name="Gazda M.A."/>
            <person name="Afonso S."/>
            <person name="Lopes R.J."/>
            <person name="Corbo J.C."/>
            <person name="Carneiro M."/>
        </authorList>
    </citation>
    <scope>NUCLEOTIDE SEQUENCE [LARGE SCALE GENOMIC DNA]</scope>
    <source>
        <strain evidence="2">Red01</strain>
        <tissue evidence="2">Muscle</tissue>
    </source>
</reference>